<dbReference type="InterPro" id="IPR005123">
    <property type="entry name" value="Oxoglu/Fe-dep_dioxygenase_dom"/>
</dbReference>
<evidence type="ECO:0000256" key="5">
    <source>
        <dbReference type="ARBA" id="ARBA00023004"/>
    </source>
</evidence>
<dbReference type="Pfam" id="PF03171">
    <property type="entry name" value="2OG-FeII_Oxy"/>
    <property type="match status" value="1"/>
</dbReference>
<dbReference type="GO" id="GO:0051213">
    <property type="term" value="F:dioxygenase activity"/>
    <property type="evidence" value="ECO:0007669"/>
    <property type="project" value="UniProtKB-ARBA"/>
</dbReference>
<comment type="similarity">
    <text evidence="2 6">Belongs to the iron/ascorbate-dependent oxidoreductase family.</text>
</comment>
<evidence type="ECO:0000256" key="3">
    <source>
        <dbReference type="ARBA" id="ARBA00022723"/>
    </source>
</evidence>
<proteinExistence type="inferred from homology"/>
<dbReference type="PROSITE" id="PS51471">
    <property type="entry name" value="FE2OG_OXY"/>
    <property type="match status" value="1"/>
</dbReference>
<evidence type="ECO:0000256" key="2">
    <source>
        <dbReference type="ARBA" id="ARBA00008056"/>
    </source>
</evidence>
<keyword evidence="5 6" id="KW-0408">Iron</keyword>
<dbReference type="AlphaFoldDB" id="A0ABD1MLW8"/>
<dbReference type="InterPro" id="IPR044861">
    <property type="entry name" value="IPNS-like_FE2OG_OXY"/>
</dbReference>
<dbReference type="GO" id="GO:0046872">
    <property type="term" value="F:metal ion binding"/>
    <property type="evidence" value="ECO:0007669"/>
    <property type="project" value="UniProtKB-KW"/>
</dbReference>
<protein>
    <recommendedName>
        <fullName evidence="7">Fe2OG dioxygenase domain-containing protein</fullName>
    </recommendedName>
</protein>
<feature type="domain" description="Fe2OG dioxygenase" evidence="7">
    <location>
        <begin position="220"/>
        <end position="320"/>
    </location>
</feature>
<keyword evidence="3 6" id="KW-0479">Metal-binding</keyword>
<organism evidence="8 9">
    <name type="scientific">Flemingia macrophylla</name>
    <dbReference type="NCBI Taxonomy" id="520843"/>
    <lineage>
        <taxon>Eukaryota</taxon>
        <taxon>Viridiplantae</taxon>
        <taxon>Streptophyta</taxon>
        <taxon>Embryophyta</taxon>
        <taxon>Tracheophyta</taxon>
        <taxon>Spermatophyta</taxon>
        <taxon>Magnoliopsida</taxon>
        <taxon>eudicotyledons</taxon>
        <taxon>Gunneridae</taxon>
        <taxon>Pentapetalae</taxon>
        <taxon>rosids</taxon>
        <taxon>fabids</taxon>
        <taxon>Fabales</taxon>
        <taxon>Fabaceae</taxon>
        <taxon>Papilionoideae</taxon>
        <taxon>50 kb inversion clade</taxon>
        <taxon>NPAAA clade</taxon>
        <taxon>indigoferoid/millettioid clade</taxon>
        <taxon>Phaseoleae</taxon>
        <taxon>Flemingia</taxon>
    </lineage>
</organism>
<keyword evidence="4 6" id="KW-0560">Oxidoreductase</keyword>
<dbReference type="InterPro" id="IPR027443">
    <property type="entry name" value="IPNS-like_sf"/>
</dbReference>
<reference evidence="8 9" key="1">
    <citation type="submission" date="2024-08" db="EMBL/GenBank/DDBJ databases">
        <title>Insights into the chromosomal genome structure of Flemingia macrophylla.</title>
        <authorList>
            <person name="Ding Y."/>
            <person name="Zhao Y."/>
            <person name="Bi W."/>
            <person name="Wu M."/>
            <person name="Zhao G."/>
            <person name="Gong Y."/>
            <person name="Li W."/>
            <person name="Zhang P."/>
        </authorList>
    </citation>
    <scope>NUCLEOTIDE SEQUENCE [LARGE SCALE GENOMIC DNA]</scope>
    <source>
        <strain evidence="8">DYQJB</strain>
        <tissue evidence="8">Leaf</tissue>
    </source>
</reference>
<evidence type="ECO:0000256" key="4">
    <source>
        <dbReference type="ARBA" id="ARBA00023002"/>
    </source>
</evidence>
<evidence type="ECO:0000256" key="1">
    <source>
        <dbReference type="ARBA" id="ARBA00001962"/>
    </source>
</evidence>
<evidence type="ECO:0000256" key="6">
    <source>
        <dbReference type="RuleBase" id="RU003682"/>
    </source>
</evidence>
<dbReference type="PANTHER" id="PTHR10209:SF797">
    <property type="entry name" value="OXIDASE, PUTATIVE-RELATED"/>
    <property type="match status" value="1"/>
</dbReference>
<evidence type="ECO:0000313" key="9">
    <source>
        <dbReference type="Proteomes" id="UP001603857"/>
    </source>
</evidence>
<dbReference type="PANTHER" id="PTHR10209">
    <property type="entry name" value="OXIDOREDUCTASE, 2OG-FE II OXYGENASE FAMILY PROTEIN"/>
    <property type="match status" value="1"/>
</dbReference>
<dbReference type="FunFam" id="2.60.120.330:FF:000005">
    <property type="entry name" value="1-aminocyclopropane-1-carboxylate oxidase homolog 1"/>
    <property type="match status" value="1"/>
</dbReference>
<gene>
    <name evidence="8" type="ORF">Fmac_011236</name>
</gene>
<dbReference type="Pfam" id="PF14226">
    <property type="entry name" value="DIOX_N"/>
    <property type="match status" value="1"/>
</dbReference>
<dbReference type="InterPro" id="IPR026992">
    <property type="entry name" value="DIOX_N"/>
</dbReference>
<comment type="cofactor">
    <cofactor evidence="1">
        <name>Fe cation</name>
        <dbReference type="ChEBI" id="CHEBI:24875"/>
    </cofactor>
</comment>
<name>A0ABD1MLW8_9FABA</name>
<keyword evidence="9" id="KW-1185">Reference proteome</keyword>
<comment type="caution">
    <text evidence="8">The sequence shown here is derived from an EMBL/GenBank/DDBJ whole genome shotgun (WGS) entry which is preliminary data.</text>
</comment>
<dbReference type="SUPFAM" id="SSF51197">
    <property type="entry name" value="Clavaminate synthase-like"/>
    <property type="match status" value="1"/>
</dbReference>
<sequence length="374" mass="41922">MGIKNTNQLEESIDSTYDRKAEVKAFDDSKAGVKGLVESGVTKIPRMFHSGKLNMIETSASDDSKLSVPIIDLKDIHCDPALHTEVIGKIRSACHDWGFFQVINHGIPSSLLDEMIVGIRRFHELDSEVRKEFYSRDLKKKVLYYSNISLYSDQPVNWRDTFGFAVAPDPPKPEEIPSVCRDIAIEYSKRIKDLGFRILELLSEALGLDPSYLIELNCGEGLVILGHYYPTCPEPELTMGTTKHTDSNFVTLLLQDQLGGLQVLHENQWVNVPPVHGALVVNIGDLLQLITNDNFVSVYHRVLSNNIGPRISVASFFVNSRDPVDGTSKVYGPIKELLSEENPPIYKDTTIEDFLAYYYAKGLDGKSSLDPFKL</sequence>
<accession>A0ABD1MLW8</accession>
<evidence type="ECO:0000313" key="8">
    <source>
        <dbReference type="EMBL" id="KAL2336790.1"/>
    </source>
</evidence>
<dbReference type="Proteomes" id="UP001603857">
    <property type="component" value="Unassembled WGS sequence"/>
</dbReference>
<evidence type="ECO:0000259" key="7">
    <source>
        <dbReference type="PROSITE" id="PS51471"/>
    </source>
</evidence>
<dbReference type="Gene3D" id="2.60.120.330">
    <property type="entry name" value="B-lactam Antibiotic, Isopenicillin N Synthase, Chain"/>
    <property type="match status" value="1"/>
</dbReference>
<dbReference type="EMBL" id="JBGMDY010000004">
    <property type="protein sequence ID" value="KAL2336790.1"/>
    <property type="molecule type" value="Genomic_DNA"/>
</dbReference>